<keyword evidence="2" id="KW-0732">Signal</keyword>
<feature type="region of interest" description="Disordered" evidence="1">
    <location>
        <begin position="29"/>
        <end position="90"/>
    </location>
</feature>
<evidence type="ECO:0000313" key="4">
    <source>
        <dbReference type="Proteomes" id="UP000324629"/>
    </source>
</evidence>
<feature type="signal peptide" evidence="2">
    <location>
        <begin position="1"/>
        <end position="20"/>
    </location>
</feature>
<dbReference type="EMBL" id="QNGE01016471">
    <property type="protein sequence ID" value="KAA3670014.1"/>
    <property type="molecule type" value="Genomic_DNA"/>
</dbReference>
<sequence length="122" mass="14044">MKSLTLTTFALILFIAFVVDQSSPVPHITTNRSRDQQVSSTYGHPRAPFNHTEVEDCTKHRGHCQTHGTDRAMRRPHSQTDHPGGTETLGMEQYENSEYPNVTWRTLAKEFVMLWNITLKQF</sequence>
<protein>
    <submittedName>
        <fullName evidence="3">Uncharacterized protein</fullName>
    </submittedName>
</protein>
<comment type="caution">
    <text evidence="3">The sequence shown here is derived from an EMBL/GenBank/DDBJ whole genome shotgun (WGS) entry which is preliminary data.</text>
</comment>
<dbReference type="Proteomes" id="UP000324629">
    <property type="component" value="Unassembled WGS sequence"/>
</dbReference>
<proteinExistence type="predicted"/>
<accession>A0A5J4N3G9</accession>
<name>A0A5J4N3G9_9TREM</name>
<evidence type="ECO:0000256" key="2">
    <source>
        <dbReference type="SAM" id="SignalP"/>
    </source>
</evidence>
<evidence type="ECO:0000256" key="1">
    <source>
        <dbReference type="SAM" id="MobiDB-lite"/>
    </source>
</evidence>
<feature type="compositionally biased region" description="Polar residues" evidence="1">
    <location>
        <begin position="29"/>
        <end position="42"/>
    </location>
</feature>
<feature type="chain" id="PRO_5023871326" evidence="2">
    <location>
        <begin position="21"/>
        <end position="122"/>
    </location>
</feature>
<reference evidence="3 4" key="1">
    <citation type="journal article" date="2019" name="Gigascience">
        <title>Whole-genome sequence of the oriental lung fluke Paragonimus westermani.</title>
        <authorList>
            <person name="Oey H."/>
            <person name="Zakrzewski M."/>
            <person name="Narain K."/>
            <person name="Devi K.R."/>
            <person name="Agatsuma T."/>
            <person name="Nawaratna S."/>
            <person name="Gobert G.N."/>
            <person name="Jones M.K."/>
            <person name="Ragan M.A."/>
            <person name="McManus D.P."/>
            <person name="Krause L."/>
        </authorList>
    </citation>
    <scope>NUCLEOTIDE SEQUENCE [LARGE SCALE GENOMIC DNA]</scope>
    <source>
        <strain evidence="3 4">IND2009</strain>
    </source>
</reference>
<dbReference type="AlphaFoldDB" id="A0A5J4N3G9"/>
<organism evidence="3 4">
    <name type="scientific">Paragonimus westermani</name>
    <dbReference type="NCBI Taxonomy" id="34504"/>
    <lineage>
        <taxon>Eukaryota</taxon>
        <taxon>Metazoa</taxon>
        <taxon>Spiralia</taxon>
        <taxon>Lophotrochozoa</taxon>
        <taxon>Platyhelminthes</taxon>
        <taxon>Trematoda</taxon>
        <taxon>Digenea</taxon>
        <taxon>Plagiorchiida</taxon>
        <taxon>Troglotremata</taxon>
        <taxon>Troglotrematidae</taxon>
        <taxon>Paragonimus</taxon>
    </lineage>
</organism>
<gene>
    <name evidence="3" type="ORF">DEA37_0006486</name>
</gene>
<keyword evidence="4" id="KW-1185">Reference proteome</keyword>
<evidence type="ECO:0000313" key="3">
    <source>
        <dbReference type="EMBL" id="KAA3670014.1"/>
    </source>
</evidence>